<evidence type="ECO:0000313" key="3">
    <source>
        <dbReference type="Proteomes" id="UP001140979"/>
    </source>
</evidence>
<dbReference type="InterPro" id="IPR036249">
    <property type="entry name" value="Thioredoxin-like_sf"/>
</dbReference>
<reference evidence="2" key="1">
    <citation type="submission" date="2022-02" db="EMBL/GenBank/DDBJ databases">
        <title>Emergence and expansion in Europe of a Vibrio aestuarianus clonal complex pathogenic for oysters.</title>
        <authorList>
            <person name="Mesnil A."/>
            <person name="Travers M.-A."/>
        </authorList>
    </citation>
    <scope>NUCLEOTIDE SEQUENCE</scope>
    <source>
        <strain evidence="2">19_064_11T1</strain>
    </source>
</reference>
<protein>
    <submittedName>
        <fullName evidence="2">DUF411 domain-containing protein</fullName>
    </submittedName>
</protein>
<sequence>MKLKTLSMTMLTLAMASLSAQAIASATVTNYKSPYCGCCGDWSKHMEQQGFIVKEELHENMNPIKQKFGITQELASCHTAVIDGYVFEGHVPADDIKAFLANPPQNAKGLAVPGMPIGSPGMEYGNKKDAYSVYAFNEQGQAFEFSHHAGN</sequence>
<proteinExistence type="predicted"/>
<keyword evidence="1" id="KW-0732">Signal</keyword>
<feature type="chain" id="PRO_5040887045" evidence="1">
    <location>
        <begin position="23"/>
        <end position="151"/>
    </location>
</feature>
<comment type="caution">
    <text evidence="2">The sequence shown here is derived from an EMBL/GenBank/DDBJ whole genome shotgun (WGS) entry which is preliminary data.</text>
</comment>
<dbReference type="RefSeq" id="WP_274682368.1">
    <property type="nucleotide sequence ID" value="NZ_JAKNBA010000001.1"/>
</dbReference>
<dbReference type="InterPro" id="IPR007332">
    <property type="entry name" value="DUF411"/>
</dbReference>
<dbReference type="AlphaFoldDB" id="A0A9X4ETZ1"/>
<name>A0A9X4ETZ1_9VIBR</name>
<dbReference type="SUPFAM" id="SSF52833">
    <property type="entry name" value="Thioredoxin-like"/>
    <property type="match status" value="1"/>
</dbReference>
<feature type="signal peptide" evidence="1">
    <location>
        <begin position="1"/>
        <end position="22"/>
    </location>
</feature>
<accession>A0A9X4ETZ1</accession>
<dbReference type="Pfam" id="PF04214">
    <property type="entry name" value="DUF411"/>
    <property type="match status" value="1"/>
</dbReference>
<organism evidence="2 3">
    <name type="scientific">Vibrio aestuarianus</name>
    <dbReference type="NCBI Taxonomy" id="28171"/>
    <lineage>
        <taxon>Bacteria</taxon>
        <taxon>Pseudomonadati</taxon>
        <taxon>Pseudomonadota</taxon>
        <taxon>Gammaproteobacteria</taxon>
        <taxon>Vibrionales</taxon>
        <taxon>Vibrionaceae</taxon>
        <taxon>Vibrio</taxon>
    </lineage>
</organism>
<dbReference type="Proteomes" id="UP001140979">
    <property type="component" value="Unassembled WGS sequence"/>
</dbReference>
<evidence type="ECO:0000313" key="2">
    <source>
        <dbReference type="EMBL" id="MDE1240575.1"/>
    </source>
</evidence>
<evidence type="ECO:0000256" key="1">
    <source>
        <dbReference type="SAM" id="SignalP"/>
    </source>
</evidence>
<dbReference type="EMBL" id="JAKNBA010000001">
    <property type="protein sequence ID" value="MDE1240575.1"/>
    <property type="molecule type" value="Genomic_DNA"/>
</dbReference>
<gene>
    <name evidence="2" type="ORF">L9W94_00150</name>
</gene>